<feature type="compositionally biased region" description="Basic residues" evidence="1">
    <location>
        <begin position="216"/>
        <end position="229"/>
    </location>
</feature>
<dbReference type="OrthoDB" id="2804496at2759"/>
<protein>
    <submittedName>
        <fullName evidence="2">Uncharacterized protein</fullName>
    </submittedName>
</protein>
<evidence type="ECO:0000313" key="2">
    <source>
        <dbReference type="EMBL" id="KZT65506.1"/>
    </source>
</evidence>
<feature type="compositionally biased region" description="Low complexity" evidence="1">
    <location>
        <begin position="152"/>
        <end position="161"/>
    </location>
</feature>
<feature type="region of interest" description="Disordered" evidence="1">
    <location>
        <begin position="203"/>
        <end position="229"/>
    </location>
</feature>
<evidence type="ECO:0000313" key="3">
    <source>
        <dbReference type="Proteomes" id="UP000076727"/>
    </source>
</evidence>
<dbReference type="Proteomes" id="UP000076727">
    <property type="component" value="Unassembled WGS sequence"/>
</dbReference>
<evidence type="ECO:0000256" key="1">
    <source>
        <dbReference type="SAM" id="MobiDB-lite"/>
    </source>
</evidence>
<reference evidence="2 3" key="1">
    <citation type="journal article" date="2016" name="Mol. Biol. Evol.">
        <title>Comparative Genomics of Early-Diverging Mushroom-Forming Fungi Provides Insights into the Origins of Lignocellulose Decay Capabilities.</title>
        <authorList>
            <person name="Nagy L.G."/>
            <person name="Riley R."/>
            <person name="Tritt A."/>
            <person name="Adam C."/>
            <person name="Daum C."/>
            <person name="Floudas D."/>
            <person name="Sun H."/>
            <person name="Yadav J.S."/>
            <person name="Pangilinan J."/>
            <person name="Larsson K.H."/>
            <person name="Matsuura K."/>
            <person name="Barry K."/>
            <person name="Labutti K."/>
            <person name="Kuo R."/>
            <person name="Ohm R.A."/>
            <person name="Bhattacharya S.S."/>
            <person name="Shirouzu T."/>
            <person name="Yoshinaga Y."/>
            <person name="Martin F.M."/>
            <person name="Grigoriev I.V."/>
            <person name="Hibbett D.S."/>
        </authorList>
    </citation>
    <scope>NUCLEOTIDE SEQUENCE [LARGE SCALE GENOMIC DNA]</scope>
    <source>
        <strain evidence="2 3">L-15889</strain>
    </source>
</reference>
<feature type="compositionally biased region" description="Gly residues" evidence="1">
    <location>
        <begin position="491"/>
        <end position="501"/>
    </location>
</feature>
<dbReference type="EMBL" id="KV429104">
    <property type="protein sequence ID" value="KZT65506.1"/>
    <property type="molecule type" value="Genomic_DNA"/>
</dbReference>
<proteinExistence type="predicted"/>
<sequence>MALHLHPMLSVAAGRSSHPRITSNNSTIRAQRAFPSAPVRDLGARALQRLINIKRDEQEQEREDLKALGMTEEERLSLEQSFASVKFEAADLDGLSWATPSAQHMLAQWYKAQVLALRRQFGMPDDSNPAPGDEDADPEPPLSSASDHTIIPDDVPTVDVEPPSPPPTANLSRHPAPPPLVWPPLARAHGTAEHVEALSPSELHAPLSPLSPGSLRWHHRTPRARRTPTHRVFSLPACAGPQRIALQRLETVRPGEGTLTLTSAKTGAGTGTKAGKGPKPLVRQLTIDPRPPGCVSPPIPDSPTLGRPVVPSPAQQALQKKRVVSMPTELAGFPVPPPLARALGERHSPTAGCVSPALSLVERVRARRARCPSGATITPAEPHADSESATHHSDSEDPPTGRQDPFAGLKLPEVERARPDPGAPDAHGRASGLAGLKIALPGLDRLPLLERTMSVWGGRVTPEEEEGALPPLERAGSVLGFCRGEGEGEGEGGGVGGGWMPGGLSPEMTM</sequence>
<feature type="compositionally biased region" description="Basic and acidic residues" evidence="1">
    <location>
        <begin position="382"/>
        <end position="395"/>
    </location>
</feature>
<dbReference type="AlphaFoldDB" id="A0A165MCN2"/>
<organism evidence="2 3">
    <name type="scientific">Daedalea quercina L-15889</name>
    <dbReference type="NCBI Taxonomy" id="1314783"/>
    <lineage>
        <taxon>Eukaryota</taxon>
        <taxon>Fungi</taxon>
        <taxon>Dikarya</taxon>
        <taxon>Basidiomycota</taxon>
        <taxon>Agaricomycotina</taxon>
        <taxon>Agaricomycetes</taxon>
        <taxon>Polyporales</taxon>
        <taxon>Fomitopsis</taxon>
    </lineage>
</organism>
<feature type="region of interest" description="Disordered" evidence="1">
    <location>
        <begin position="372"/>
        <end position="407"/>
    </location>
</feature>
<feature type="region of interest" description="Disordered" evidence="1">
    <location>
        <begin position="486"/>
        <end position="510"/>
    </location>
</feature>
<feature type="region of interest" description="Disordered" evidence="1">
    <location>
        <begin position="259"/>
        <end position="280"/>
    </location>
</feature>
<accession>A0A165MCN2</accession>
<gene>
    <name evidence="2" type="ORF">DAEQUDRAFT_731314</name>
</gene>
<keyword evidence="3" id="KW-1185">Reference proteome</keyword>
<name>A0A165MCN2_9APHY</name>
<feature type="region of interest" description="Disordered" evidence="1">
    <location>
        <begin position="122"/>
        <end position="185"/>
    </location>
</feature>